<accession>A0ABD6ERJ6</accession>
<dbReference type="InterPro" id="IPR013785">
    <property type="entry name" value="Aldolase_TIM"/>
</dbReference>
<dbReference type="AlphaFoldDB" id="A0ABD6ERJ6"/>
<comment type="caution">
    <text evidence="3">The sequence shown here is derived from an EMBL/GenBank/DDBJ whole genome shotgun (WGS) entry which is preliminary data.</text>
</comment>
<evidence type="ECO:0000256" key="2">
    <source>
        <dbReference type="SAM" id="Phobius"/>
    </source>
</evidence>
<protein>
    <submittedName>
        <fullName evidence="3">Uncharacterized protein</fullName>
    </submittedName>
</protein>
<organism evidence="3 4">
    <name type="scientific">Gnathostoma spinigerum</name>
    <dbReference type="NCBI Taxonomy" id="75299"/>
    <lineage>
        <taxon>Eukaryota</taxon>
        <taxon>Metazoa</taxon>
        <taxon>Ecdysozoa</taxon>
        <taxon>Nematoda</taxon>
        <taxon>Chromadorea</taxon>
        <taxon>Rhabditida</taxon>
        <taxon>Spirurina</taxon>
        <taxon>Gnathostomatomorpha</taxon>
        <taxon>Gnathostomatoidea</taxon>
        <taxon>Gnathostomatidae</taxon>
        <taxon>Gnathostoma</taxon>
    </lineage>
</organism>
<feature type="compositionally biased region" description="Basic and acidic residues" evidence="1">
    <location>
        <begin position="1"/>
        <end position="19"/>
    </location>
</feature>
<keyword evidence="2" id="KW-0472">Membrane</keyword>
<dbReference type="SUPFAM" id="SSF51395">
    <property type="entry name" value="FMN-linked oxidoreductases"/>
    <property type="match status" value="1"/>
</dbReference>
<feature type="region of interest" description="Disordered" evidence="1">
    <location>
        <begin position="1"/>
        <end position="23"/>
    </location>
</feature>
<reference evidence="3 4" key="1">
    <citation type="submission" date="2024-08" db="EMBL/GenBank/DDBJ databases">
        <title>Gnathostoma spinigerum genome.</title>
        <authorList>
            <person name="Gonzalez-Bertolin B."/>
            <person name="Monzon S."/>
            <person name="Zaballos A."/>
            <person name="Jimenez P."/>
            <person name="Dekumyoy P."/>
            <person name="Varona S."/>
            <person name="Cuesta I."/>
            <person name="Sumanam S."/>
            <person name="Adisakwattana P."/>
            <person name="Gasser R.B."/>
            <person name="Hernandez-Gonzalez A."/>
            <person name="Young N.D."/>
            <person name="Perteguer M.J."/>
        </authorList>
    </citation>
    <scope>NUCLEOTIDE SEQUENCE [LARGE SCALE GENOMIC DNA]</scope>
    <source>
        <strain evidence="3">AL3</strain>
        <tissue evidence="3">Liver</tissue>
    </source>
</reference>
<keyword evidence="4" id="KW-1185">Reference proteome</keyword>
<keyword evidence="2" id="KW-0812">Transmembrane</keyword>
<feature type="transmembrane region" description="Helical" evidence="2">
    <location>
        <begin position="96"/>
        <end position="114"/>
    </location>
</feature>
<keyword evidence="2" id="KW-1133">Transmembrane helix</keyword>
<dbReference type="EMBL" id="JBGFUD010003928">
    <property type="protein sequence ID" value="MFH4979177.1"/>
    <property type="molecule type" value="Genomic_DNA"/>
</dbReference>
<dbReference type="Gene3D" id="3.20.20.70">
    <property type="entry name" value="Aldolase class I"/>
    <property type="match status" value="1"/>
</dbReference>
<evidence type="ECO:0000256" key="1">
    <source>
        <dbReference type="SAM" id="MobiDB-lite"/>
    </source>
</evidence>
<evidence type="ECO:0000313" key="3">
    <source>
        <dbReference type="EMBL" id="MFH4979177.1"/>
    </source>
</evidence>
<proteinExistence type="predicted"/>
<name>A0ABD6ERJ6_9BILA</name>
<gene>
    <name evidence="3" type="ORF">AB6A40_005886</name>
</gene>
<sequence length="132" mass="14236">MMDTGAHDGTIEATGRRTVPETNPTLSLNSSSDCLKWPLKFEVAHGQMAKNRIMKAPMSEMVFTSVLLVPFLALAAYNSENDTISGLPTESLLRLYRLWSVGGAGIIVTGSVAINEASCNPFCVLSLLESCR</sequence>
<evidence type="ECO:0000313" key="4">
    <source>
        <dbReference type="Proteomes" id="UP001608902"/>
    </source>
</evidence>
<feature type="transmembrane region" description="Helical" evidence="2">
    <location>
        <begin position="58"/>
        <end position="76"/>
    </location>
</feature>
<dbReference type="Proteomes" id="UP001608902">
    <property type="component" value="Unassembled WGS sequence"/>
</dbReference>